<gene>
    <name evidence="1" type="ORF">JJB11_24535</name>
</gene>
<name>A0A934TXI2_9BURK</name>
<accession>A0A934TXI2</accession>
<proteinExistence type="predicted"/>
<evidence type="ECO:0000313" key="2">
    <source>
        <dbReference type="Proteomes" id="UP000630528"/>
    </source>
</evidence>
<dbReference type="InterPro" id="IPR021847">
    <property type="entry name" value="DUF3443"/>
</dbReference>
<sequence length="415" mass="41125">MNMRAVTTSIARVGAFAIVLALAACGGGGSGGSSPNGSSASSAPAGPAVSLPASPPARNAVALVADQGIDGTAVNTPFVDVVVCMPGSSTCRTIDHVMVDTGSYGLRLAASALDAQMTLPTVTAPNGAPLAECAGFVSGFAWGSVRKADVQIGGESAVGVAVQVVDDRNPEFSTIPSPCTATGPNMSVGNGAKGILGVGFQRQDCGAACTNSTAPNVYYACSGNGSCASSLAPLSSQVTNPVALFATDNNGVAISMPQVPPGGASKATGLLVFGIGTAANNQLGSAQQYTPNAKGNLSIAYKGSTVDGFIDSGSNGIFVHDASIPSCAGGGFYCPPTPLALSATVTGANGATKEIPFQVENVAMLPRSTAAAHLAGDLGLSSSFDWGLPFFFGRTVFVAIQGASTPWGVGPYWAF</sequence>
<evidence type="ECO:0000313" key="1">
    <source>
        <dbReference type="EMBL" id="MBK6009279.1"/>
    </source>
</evidence>
<keyword evidence="2" id="KW-1185">Reference proteome</keyword>
<dbReference type="PROSITE" id="PS51257">
    <property type="entry name" value="PROKAR_LIPOPROTEIN"/>
    <property type="match status" value="1"/>
</dbReference>
<reference evidence="1" key="2">
    <citation type="submission" date="2021-01" db="EMBL/GenBank/DDBJ databases">
        <authorList>
            <person name="Kang M."/>
        </authorList>
    </citation>
    <scope>NUCLEOTIDE SEQUENCE</scope>
    <source>
        <strain evidence="1">KACC 17527</strain>
    </source>
</reference>
<reference evidence="1" key="1">
    <citation type="journal article" date="2012" name="J. Microbiol. Biotechnol.">
        <title>Ramlibacter ginsenosidimutans sp. nov., with ginsenoside-converting activity.</title>
        <authorList>
            <person name="Wang L."/>
            <person name="An D.S."/>
            <person name="Kim S.G."/>
            <person name="Jin F.X."/>
            <person name="Kim S.C."/>
            <person name="Lee S.T."/>
            <person name="Im W.T."/>
        </authorList>
    </citation>
    <scope>NUCLEOTIDE SEQUENCE</scope>
    <source>
        <strain evidence="1">KACC 17527</strain>
    </source>
</reference>
<dbReference type="Pfam" id="PF11925">
    <property type="entry name" value="DUF3443"/>
    <property type="match status" value="1"/>
</dbReference>
<dbReference type="EMBL" id="JAEPWM010000017">
    <property type="protein sequence ID" value="MBK6009279.1"/>
    <property type="molecule type" value="Genomic_DNA"/>
</dbReference>
<dbReference type="Proteomes" id="UP000630528">
    <property type="component" value="Unassembled WGS sequence"/>
</dbReference>
<organism evidence="1 2">
    <name type="scientific">Ramlibacter ginsenosidimutans</name>
    <dbReference type="NCBI Taxonomy" id="502333"/>
    <lineage>
        <taxon>Bacteria</taxon>
        <taxon>Pseudomonadati</taxon>
        <taxon>Pseudomonadota</taxon>
        <taxon>Betaproteobacteria</taxon>
        <taxon>Burkholderiales</taxon>
        <taxon>Comamonadaceae</taxon>
        <taxon>Ramlibacter</taxon>
    </lineage>
</organism>
<protein>
    <submittedName>
        <fullName evidence="1">DUF3443 domain-containing protein</fullName>
    </submittedName>
</protein>
<dbReference type="AlphaFoldDB" id="A0A934TXI2"/>
<comment type="caution">
    <text evidence="1">The sequence shown here is derived from an EMBL/GenBank/DDBJ whole genome shotgun (WGS) entry which is preliminary data.</text>
</comment>